<keyword evidence="6 9" id="KW-0067">ATP-binding</keyword>
<dbReference type="GO" id="GO:0003723">
    <property type="term" value="F:RNA binding"/>
    <property type="evidence" value="ECO:0007669"/>
    <property type="project" value="TreeGrafter"/>
</dbReference>
<feature type="binding site" evidence="9">
    <location>
        <begin position="398"/>
        <end position="401"/>
    </location>
    <ligand>
        <name>ATP</name>
        <dbReference type="ChEBI" id="CHEBI:30616"/>
    </ligand>
</feature>
<dbReference type="Pfam" id="PF01336">
    <property type="entry name" value="tRNA_anti-codon"/>
    <property type="match status" value="1"/>
</dbReference>
<dbReference type="InterPro" id="IPR004364">
    <property type="entry name" value="Aa-tRNA-synt_II"/>
</dbReference>
<evidence type="ECO:0000256" key="1">
    <source>
        <dbReference type="ARBA" id="ARBA00004496"/>
    </source>
</evidence>
<reference evidence="11 12" key="1">
    <citation type="submission" date="2019-08" db="EMBL/GenBank/DDBJ databases">
        <title>In-depth cultivation of the pig gut microbiome towards novel bacterial diversity and tailored functional studies.</title>
        <authorList>
            <person name="Wylensek D."/>
            <person name="Hitch T.C.A."/>
            <person name="Clavel T."/>
        </authorList>
    </citation>
    <scope>NUCLEOTIDE SEQUENCE [LARGE SCALE GENOMIC DNA]</scope>
    <source>
        <strain evidence="11 12">WCA-383-APC-5B</strain>
    </source>
</reference>
<sequence length="427" mass="50012">MNRTMINKLNNYINKKVTVKGWIHRIRKLKSITFIVVRDRTGLLQCVADNKKIDCENMKCEDVVSIEGLLVKSRNDLNPFELQIESVEILNTSEVLPIEINKENLDVNLDTMLNNRMLSLRNKKEADIFKVQNAIVDGFRKFLKEREFTEIFSPKIIKEGVEGGTELFEVKYFENKAYLAQSPQFYKQMMVGAGFERVFEVAQVYRAEEHNTNRHLNEYVSMDLEMGFIDNEYDLMKLEEEMIKFIIDKIKDECSSIEGIENIIPEIKYEIPKIEFNDVISIMAKEYNKTDLEGDLDPDAEKLICKYAEEKYNSEFVFVTNYPRNKRPMYTMMKGENGTHSFDLLCRGTEITTGGQRIHNYNMLVENMKYKNLNPDNYKSYLENFRYGMIPHGGLAIGLERITCKFLKLDNVRRASFVPRDRTRLVP</sequence>
<dbReference type="EC" id="6.1.1.12" evidence="9"/>
<accession>A0A7X2MX07</accession>
<keyword evidence="7 9" id="KW-0648">Protein biosynthesis</keyword>
<dbReference type="EMBL" id="VULX01000003">
    <property type="protein sequence ID" value="MSR90637.1"/>
    <property type="molecule type" value="Genomic_DNA"/>
</dbReference>
<evidence type="ECO:0000256" key="5">
    <source>
        <dbReference type="ARBA" id="ARBA00022741"/>
    </source>
</evidence>
<dbReference type="PANTHER" id="PTHR43450:SF1">
    <property type="entry name" value="ASPARTATE--TRNA LIGASE, CYTOPLASMIC"/>
    <property type="match status" value="1"/>
</dbReference>
<dbReference type="SUPFAM" id="SSF50249">
    <property type="entry name" value="Nucleic acid-binding proteins"/>
    <property type="match status" value="1"/>
</dbReference>
<proteinExistence type="inferred from homology"/>
<feature type="domain" description="Aminoacyl-transfer RNA synthetases class-II family profile" evidence="10">
    <location>
        <begin position="129"/>
        <end position="427"/>
    </location>
</feature>
<keyword evidence="4 9" id="KW-0436">Ligase</keyword>
<dbReference type="HAMAP" id="MF_02075">
    <property type="entry name" value="Asp_tRNA_synth_type2"/>
    <property type="match status" value="1"/>
</dbReference>
<keyword evidence="12" id="KW-1185">Reference proteome</keyword>
<evidence type="ECO:0000256" key="7">
    <source>
        <dbReference type="ARBA" id="ARBA00022917"/>
    </source>
</evidence>
<evidence type="ECO:0000256" key="8">
    <source>
        <dbReference type="ARBA" id="ARBA00023146"/>
    </source>
</evidence>
<dbReference type="GO" id="GO:0016740">
    <property type="term" value="F:transferase activity"/>
    <property type="evidence" value="ECO:0007669"/>
    <property type="project" value="UniProtKB-ARBA"/>
</dbReference>
<evidence type="ECO:0000256" key="3">
    <source>
        <dbReference type="ARBA" id="ARBA00022490"/>
    </source>
</evidence>
<feature type="region of interest" description="Aspartate" evidence="9">
    <location>
        <begin position="184"/>
        <end position="187"/>
    </location>
</feature>
<dbReference type="GO" id="GO:0017101">
    <property type="term" value="C:aminoacyl-tRNA synthetase multienzyme complex"/>
    <property type="evidence" value="ECO:0007669"/>
    <property type="project" value="TreeGrafter"/>
</dbReference>
<dbReference type="SUPFAM" id="SSF55681">
    <property type="entry name" value="Class II aaRS and biotin synthetases"/>
    <property type="match status" value="1"/>
</dbReference>
<feature type="binding site" evidence="9">
    <location>
        <position position="357"/>
    </location>
    <ligand>
        <name>L-aspartate</name>
        <dbReference type="ChEBI" id="CHEBI:29991"/>
    </ligand>
</feature>
<feature type="binding site" evidence="9">
    <location>
        <position position="206"/>
    </location>
    <ligand>
        <name>L-aspartate</name>
        <dbReference type="ChEBI" id="CHEBI:29991"/>
    </ligand>
</feature>
<dbReference type="AlphaFoldDB" id="A0A7X2MX07"/>
<evidence type="ECO:0000256" key="2">
    <source>
        <dbReference type="ARBA" id="ARBA00005312"/>
    </source>
</evidence>
<dbReference type="InterPro" id="IPR004523">
    <property type="entry name" value="Asp-tRNA_synthase_2"/>
</dbReference>
<dbReference type="GO" id="GO:0140096">
    <property type="term" value="F:catalytic activity, acting on a protein"/>
    <property type="evidence" value="ECO:0007669"/>
    <property type="project" value="UniProtKB-ARBA"/>
</dbReference>
<dbReference type="NCBIfam" id="NF003483">
    <property type="entry name" value="PRK05159.1"/>
    <property type="match status" value="1"/>
</dbReference>
<feature type="binding site" evidence="9">
    <location>
        <begin position="214"/>
        <end position="216"/>
    </location>
    <ligand>
        <name>ATP</name>
        <dbReference type="ChEBI" id="CHEBI:30616"/>
    </ligand>
</feature>
<dbReference type="InterPro" id="IPR045864">
    <property type="entry name" value="aa-tRNA-synth_II/BPL/LPL"/>
</dbReference>
<dbReference type="NCBIfam" id="TIGR00458">
    <property type="entry name" value="aspS_nondisc"/>
    <property type="match status" value="1"/>
</dbReference>
<dbReference type="PRINTS" id="PR01042">
    <property type="entry name" value="TRNASYNTHASP"/>
</dbReference>
<comment type="caution">
    <text evidence="11">The sequence shown here is derived from an EMBL/GenBank/DDBJ whole genome shotgun (WGS) entry which is preliminary data.</text>
</comment>
<comment type="subunit">
    <text evidence="9">Homodimer.</text>
</comment>
<dbReference type="InterPro" id="IPR012340">
    <property type="entry name" value="NA-bd_OB-fold"/>
</dbReference>
<feature type="binding site" evidence="9">
    <location>
        <position position="162"/>
    </location>
    <ligand>
        <name>L-aspartate</name>
        <dbReference type="ChEBI" id="CHEBI:29991"/>
    </ligand>
</feature>
<dbReference type="GO" id="GO:0005524">
    <property type="term" value="F:ATP binding"/>
    <property type="evidence" value="ECO:0007669"/>
    <property type="project" value="UniProtKB-UniRule"/>
</dbReference>
<gene>
    <name evidence="9 11" type="primary">aspS</name>
    <name evidence="11" type="ORF">FYJ33_04205</name>
</gene>
<evidence type="ECO:0000256" key="9">
    <source>
        <dbReference type="HAMAP-Rule" id="MF_02075"/>
    </source>
</evidence>
<name>A0A7X2MX07_9CLOT</name>
<dbReference type="RefSeq" id="WP_154530517.1">
    <property type="nucleotide sequence ID" value="NZ_JAQXTV010000149.1"/>
</dbReference>
<dbReference type="PANTHER" id="PTHR43450">
    <property type="entry name" value="ASPARTYL-TRNA SYNTHETASE"/>
    <property type="match status" value="1"/>
</dbReference>
<dbReference type="Gene3D" id="2.40.50.140">
    <property type="entry name" value="Nucleic acid-binding proteins"/>
    <property type="match status" value="1"/>
</dbReference>
<comment type="function">
    <text evidence="9">Catalyzes the attachment of L-aspartate to tRNA(Asp) in a two-step reaction: L-aspartate is first activated by ATP to form Asp-AMP and then transferred to the acceptor end of tRNA(Asp).</text>
</comment>
<dbReference type="Gene3D" id="3.30.930.10">
    <property type="entry name" value="Bira Bifunctional Protein, Domain 2"/>
    <property type="match status" value="1"/>
</dbReference>
<dbReference type="GO" id="GO:0005829">
    <property type="term" value="C:cytosol"/>
    <property type="evidence" value="ECO:0007669"/>
    <property type="project" value="TreeGrafter"/>
</dbReference>
<dbReference type="CDD" id="cd00776">
    <property type="entry name" value="AsxRS_core"/>
    <property type="match status" value="1"/>
</dbReference>
<evidence type="ECO:0000256" key="4">
    <source>
        <dbReference type="ARBA" id="ARBA00022598"/>
    </source>
</evidence>
<feature type="binding site" evidence="9">
    <location>
        <begin position="206"/>
        <end position="208"/>
    </location>
    <ligand>
        <name>ATP</name>
        <dbReference type="ChEBI" id="CHEBI:30616"/>
    </ligand>
</feature>
<dbReference type="InterPro" id="IPR004365">
    <property type="entry name" value="NA-bd_OB_tRNA"/>
</dbReference>
<comment type="similarity">
    <text evidence="2 9">Belongs to the class-II aminoacyl-tRNA synthetase family. Type 2 subfamily.</text>
</comment>
<keyword evidence="8 9" id="KW-0030">Aminoacyl-tRNA synthetase</keyword>
<dbReference type="GO" id="GO:0004815">
    <property type="term" value="F:aspartate-tRNA ligase activity"/>
    <property type="evidence" value="ECO:0007669"/>
    <property type="project" value="UniProtKB-UniRule"/>
</dbReference>
<evidence type="ECO:0000313" key="12">
    <source>
        <dbReference type="Proteomes" id="UP000460287"/>
    </source>
</evidence>
<comment type="catalytic activity">
    <reaction evidence="9">
        <text>tRNA(Asp) + L-aspartate + ATP = L-aspartyl-tRNA(Asp) + AMP + diphosphate</text>
        <dbReference type="Rhea" id="RHEA:19649"/>
        <dbReference type="Rhea" id="RHEA-COMP:9660"/>
        <dbReference type="Rhea" id="RHEA-COMP:9678"/>
        <dbReference type="ChEBI" id="CHEBI:29991"/>
        <dbReference type="ChEBI" id="CHEBI:30616"/>
        <dbReference type="ChEBI" id="CHEBI:33019"/>
        <dbReference type="ChEBI" id="CHEBI:78442"/>
        <dbReference type="ChEBI" id="CHEBI:78516"/>
        <dbReference type="ChEBI" id="CHEBI:456215"/>
        <dbReference type="EC" id="6.1.1.12"/>
    </reaction>
</comment>
<dbReference type="FunFam" id="3.30.930.10:FF:000038">
    <property type="entry name" value="Aspartate--tRNA ligase"/>
    <property type="match status" value="1"/>
</dbReference>
<protein>
    <recommendedName>
        <fullName evidence="9">Aspartate--tRNA ligase</fullName>
        <ecNumber evidence="9">6.1.1.12</ecNumber>
    </recommendedName>
    <alternativeName>
        <fullName evidence="9">Aspartyl-tRNA synthetase</fullName>
        <shortName evidence="9">AspRS</shortName>
    </alternativeName>
</protein>
<evidence type="ECO:0000256" key="6">
    <source>
        <dbReference type="ARBA" id="ARBA00022840"/>
    </source>
</evidence>
<dbReference type="InterPro" id="IPR002312">
    <property type="entry name" value="Asp/Asn-tRNA-synth_IIb"/>
</dbReference>
<organism evidence="11 12">
    <name type="scientific">Inconstantimicrobium porci</name>
    <dbReference type="NCBI Taxonomy" id="2652291"/>
    <lineage>
        <taxon>Bacteria</taxon>
        <taxon>Bacillati</taxon>
        <taxon>Bacillota</taxon>
        <taxon>Clostridia</taxon>
        <taxon>Eubacteriales</taxon>
        <taxon>Clostridiaceae</taxon>
        <taxon>Inconstantimicrobium</taxon>
    </lineage>
</organism>
<feature type="binding site" evidence="9">
    <location>
        <position position="353"/>
    </location>
    <ligand>
        <name>L-aspartate</name>
        <dbReference type="ChEBI" id="CHEBI:29991"/>
    </ligand>
</feature>
<dbReference type="GO" id="GO:0006422">
    <property type="term" value="P:aspartyl-tRNA aminoacylation"/>
    <property type="evidence" value="ECO:0007669"/>
    <property type="project" value="UniProtKB-UniRule"/>
</dbReference>
<evidence type="ECO:0000313" key="11">
    <source>
        <dbReference type="EMBL" id="MSR90637.1"/>
    </source>
</evidence>
<dbReference type="InterPro" id="IPR006195">
    <property type="entry name" value="aa-tRNA-synth_II"/>
</dbReference>
<feature type="binding site" evidence="9">
    <location>
        <position position="350"/>
    </location>
    <ligand>
        <name>ATP</name>
        <dbReference type="ChEBI" id="CHEBI:30616"/>
    </ligand>
</feature>
<comment type="caution">
    <text evidence="9">Lacks conserved residue(s) required for the propagation of feature annotation.</text>
</comment>
<keyword evidence="5 9" id="KW-0547">Nucleotide-binding</keyword>
<dbReference type="PROSITE" id="PS50862">
    <property type="entry name" value="AA_TRNA_LIGASE_II"/>
    <property type="match status" value="1"/>
</dbReference>
<evidence type="ECO:0000259" key="10">
    <source>
        <dbReference type="PROSITE" id="PS50862"/>
    </source>
</evidence>
<dbReference type="Proteomes" id="UP000460287">
    <property type="component" value="Unassembled WGS sequence"/>
</dbReference>
<keyword evidence="3 9" id="KW-0963">Cytoplasm</keyword>
<comment type="subcellular location">
    <subcellularLocation>
        <location evidence="1 9">Cytoplasm</location>
    </subcellularLocation>
</comment>
<dbReference type="Pfam" id="PF00152">
    <property type="entry name" value="tRNA-synt_2"/>
    <property type="match status" value="1"/>
</dbReference>